<accession>A0A0D9ZSH4</accession>
<evidence type="ECO:0000256" key="2">
    <source>
        <dbReference type="ARBA" id="ARBA00022692"/>
    </source>
</evidence>
<sequence length="288" mass="30692">MSMASIIILAVVFVLDVLAFVLAIGAEKRRNTAAYVNVDQNARPYCVYGSDAATGYGIGALVLLAAGQAVIMVATRCFCCGRALSPGRWRAFAGFCFITCCSNPSMASIILVVVVFVLDALAFVLAIGAEKRRSTATFSEDTSGRQYCVYSSDAATGYGIGALLLLLAGQAVVMVVTRCFCCGRALSPGRWRAFSGFCFIVCWFTFVIAELCLLAGSVRNAYHTKYSTLVIRGPPHCAMLRKGVFAAGAAFTFLTALFAELHYLFFAKARHAAAVPPPIVGGIGMTRM</sequence>
<evidence type="ECO:0000256" key="8">
    <source>
        <dbReference type="SAM" id="SignalP"/>
    </source>
</evidence>
<feature type="transmembrane region" description="Helical" evidence="7">
    <location>
        <begin position="244"/>
        <end position="266"/>
    </location>
</feature>
<evidence type="ECO:0000313" key="10">
    <source>
        <dbReference type="Proteomes" id="UP000026961"/>
    </source>
</evidence>
<dbReference type="InterPro" id="IPR009606">
    <property type="entry name" value="DEAL/Modifying_wall_lignin1/2"/>
</dbReference>
<feature type="chain" id="PRO_5002352961" description="Fiber protein Fb34" evidence="8">
    <location>
        <begin position="20"/>
        <end position="288"/>
    </location>
</feature>
<feature type="signal peptide" evidence="8">
    <location>
        <begin position="1"/>
        <end position="19"/>
    </location>
</feature>
<evidence type="ECO:0000256" key="4">
    <source>
        <dbReference type="ARBA" id="ARBA00022989"/>
    </source>
</evidence>
<keyword evidence="5 7" id="KW-0472">Membrane</keyword>
<comment type="subcellular location">
    <subcellularLocation>
        <location evidence="1">Endomembrane system</location>
        <topology evidence="1">Multi-pass membrane protein</topology>
    </subcellularLocation>
</comment>
<dbReference type="Pfam" id="PF06749">
    <property type="entry name" value="DUF1218"/>
    <property type="match status" value="2"/>
</dbReference>
<dbReference type="PANTHER" id="PTHR31769">
    <property type="entry name" value="OS07G0462200 PROTEIN-RELATED"/>
    <property type="match status" value="1"/>
</dbReference>
<keyword evidence="4 7" id="KW-1133">Transmembrane helix</keyword>
<comment type="similarity">
    <text evidence="6">Belongs to the DESIGUAL family.</text>
</comment>
<evidence type="ECO:0000256" key="1">
    <source>
        <dbReference type="ARBA" id="ARBA00004127"/>
    </source>
</evidence>
<evidence type="ECO:0000256" key="7">
    <source>
        <dbReference type="SAM" id="Phobius"/>
    </source>
</evidence>
<evidence type="ECO:0000256" key="5">
    <source>
        <dbReference type="ARBA" id="ARBA00023136"/>
    </source>
</evidence>
<feature type="transmembrane region" description="Helical" evidence="7">
    <location>
        <begin position="160"/>
        <end position="181"/>
    </location>
</feature>
<dbReference type="Proteomes" id="UP000026961">
    <property type="component" value="Chromosome 4"/>
</dbReference>
<protein>
    <recommendedName>
        <fullName evidence="11">Fiber protein Fb34</fullName>
    </recommendedName>
</protein>
<evidence type="ECO:0000256" key="6">
    <source>
        <dbReference type="ARBA" id="ARBA00029467"/>
    </source>
</evidence>
<dbReference type="HOGENOM" id="CLU_1009634_0_0_1"/>
<dbReference type="InterPro" id="IPR052222">
    <property type="entry name" value="DESIGUAL"/>
</dbReference>
<keyword evidence="3 8" id="KW-0732">Signal</keyword>
<name>A0A0D9ZSH4_9ORYZ</name>
<dbReference type="Gramene" id="OGLUM04G29640.1">
    <property type="protein sequence ID" value="OGLUM04G29640.1"/>
    <property type="gene ID" value="OGLUM04G29640"/>
</dbReference>
<feature type="transmembrane region" description="Helical" evidence="7">
    <location>
        <begin position="58"/>
        <end position="79"/>
    </location>
</feature>
<dbReference type="EnsemblPlants" id="OGLUM04G29640.1">
    <property type="protein sequence ID" value="OGLUM04G29640.1"/>
    <property type="gene ID" value="OGLUM04G29640"/>
</dbReference>
<evidence type="ECO:0000313" key="9">
    <source>
        <dbReference type="EnsemblPlants" id="OGLUM04G29640.1"/>
    </source>
</evidence>
<keyword evidence="10" id="KW-1185">Reference proteome</keyword>
<proteinExistence type="inferred from homology"/>
<dbReference type="eggNOG" id="ENOG502QSXH">
    <property type="taxonomic scope" value="Eukaryota"/>
</dbReference>
<organism evidence="9">
    <name type="scientific">Oryza glumipatula</name>
    <dbReference type="NCBI Taxonomy" id="40148"/>
    <lineage>
        <taxon>Eukaryota</taxon>
        <taxon>Viridiplantae</taxon>
        <taxon>Streptophyta</taxon>
        <taxon>Embryophyta</taxon>
        <taxon>Tracheophyta</taxon>
        <taxon>Spermatophyta</taxon>
        <taxon>Magnoliopsida</taxon>
        <taxon>Liliopsida</taxon>
        <taxon>Poales</taxon>
        <taxon>Poaceae</taxon>
        <taxon>BOP clade</taxon>
        <taxon>Oryzoideae</taxon>
        <taxon>Oryzeae</taxon>
        <taxon>Oryzinae</taxon>
        <taxon>Oryza</taxon>
    </lineage>
</organism>
<evidence type="ECO:0000256" key="3">
    <source>
        <dbReference type="ARBA" id="ARBA00022729"/>
    </source>
</evidence>
<reference evidence="9" key="1">
    <citation type="submission" date="2015-04" db="UniProtKB">
        <authorList>
            <consortium name="EnsemblPlants"/>
        </authorList>
    </citation>
    <scope>IDENTIFICATION</scope>
</reference>
<dbReference type="GO" id="GO:0012505">
    <property type="term" value="C:endomembrane system"/>
    <property type="evidence" value="ECO:0007669"/>
    <property type="project" value="UniProtKB-SubCell"/>
</dbReference>
<feature type="transmembrane region" description="Helical" evidence="7">
    <location>
        <begin position="91"/>
        <end position="118"/>
    </location>
</feature>
<keyword evidence="2 7" id="KW-0812">Transmembrane</keyword>
<evidence type="ECO:0008006" key="11">
    <source>
        <dbReference type="Google" id="ProtNLM"/>
    </source>
</evidence>
<feature type="transmembrane region" description="Helical" evidence="7">
    <location>
        <begin position="193"/>
        <end position="216"/>
    </location>
</feature>
<dbReference type="STRING" id="40148.A0A0D9ZSH4"/>
<reference evidence="9" key="2">
    <citation type="submission" date="2018-05" db="EMBL/GenBank/DDBJ databases">
        <title>OgluRS3 (Oryza glumaepatula Reference Sequence Version 3).</title>
        <authorList>
            <person name="Zhang J."/>
            <person name="Kudrna D."/>
            <person name="Lee S."/>
            <person name="Talag J."/>
            <person name="Welchert J."/>
            <person name="Wing R.A."/>
        </authorList>
    </citation>
    <scope>NUCLEOTIDE SEQUENCE [LARGE SCALE GENOMIC DNA]</scope>
</reference>
<dbReference type="AlphaFoldDB" id="A0A0D9ZSH4"/>